<dbReference type="PROSITE" id="PS00108">
    <property type="entry name" value="PROTEIN_KINASE_ST"/>
    <property type="match status" value="1"/>
</dbReference>
<dbReference type="InterPro" id="IPR008271">
    <property type="entry name" value="Ser/Thr_kinase_AS"/>
</dbReference>
<evidence type="ECO:0000256" key="1">
    <source>
        <dbReference type="ARBA" id="ARBA00022679"/>
    </source>
</evidence>
<dbReference type="InterPro" id="IPR000719">
    <property type="entry name" value="Prot_kinase_dom"/>
</dbReference>
<evidence type="ECO:0000313" key="10">
    <source>
        <dbReference type="Proteomes" id="UP000262917"/>
    </source>
</evidence>
<dbReference type="RefSeq" id="WP_117201772.1">
    <property type="nucleotide sequence ID" value="NZ_JBHTBK010000008.1"/>
</dbReference>
<accession>A0A372DRN6</accession>
<dbReference type="EMBL" id="QVPD01000002">
    <property type="protein sequence ID" value="RFP62097.1"/>
    <property type="molecule type" value="Genomic_DNA"/>
</dbReference>
<name>A0A372DRN6_9GAMM</name>
<dbReference type="Proteomes" id="UP000262917">
    <property type="component" value="Unassembled WGS sequence"/>
</dbReference>
<dbReference type="PANTHER" id="PTHR43289:SF6">
    <property type="entry name" value="SERINE_THREONINE-PROTEIN KINASE NEKL-3"/>
    <property type="match status" value="1"/>
</dbReference>
<evidence type="ECO:0000256" key="3">
    <source>
        <dbReference type="ARBA" id="ARBA00022777"/>
    </source>
</evidence>
<feature type="region of interest" description="Disordered" evidence="6">
    <location>
        <begin position="428"/>
        <end position="447"/>
    </location>
</feature>
<dbReference type="Gene3D" id="1.10.510.10">
    <property type="entry name" value="Transferase(Phosphotransferase) domain 1"/>
    <property type="match status" value="1"/>
</dbReference>
<dbReference type="OrthoDB" id="9801841at2"/>
<feature type="domain" description="Protein kinase" evidence="8">
    <location>
        <begin position="109"/>
        <end position="371"/>
    </location>
</feature>
<evidence type="ECO:0000256" key="5">
    <source>
        <dbReference type="PROSITE-ProRule" id="PRU10141"/>
    </source>
</evidence>
<sequence length="447" mass="47623">MSGSGQDARGQGGTGTPGTGPAAPGPGGPGTPGHAAAGNGHTAPAQPGAGSHDPWWLDPALARMAFGSANRPGRSWQPPLDPDAPFADLRDRRVRIDPADPLQREFGDYELLEIVGEGGMGVVYRARQRNLDREVAIKLLSAGAAASEEIIASLRHEAQSAAQLQHPNIVVVHELGEYGGLIFYAMQLVRGRSLSRLLEERGALPPQQAATLLQRVAEGVDYAHRLGVLHLDLKPGNILVGDDGEPRIADFGLARRLERALAVANERIAGTPSYMAPEQAQVHGPALTVATDVYGLGAVLYETLTGVPPFHADDPKATLQQVLDAPLLPPRQRNPAIPRDLEAIVLRCLARDPAQRYRSARALAEDLGNFLAGRPVQARPLNPLQRGIRFARREPRLALVIALLILGLAAGLSVALWLWRQAEADAARASQGDRTQPAPGIADRDGR</sequence>
<dbReference type="PANTHER" id="PTHR43289">
    <property type="entry name" value="MITOGEN-ACTIVATED PROTEIN KINASE KINASE KINASE 20-RELATED"/>
    <property type="match status" value="1"/>
</dbReference>
<feature type="compositionally biased region" description="Low complexity" evidence="6">
    <location>
        <begin position="32"/>
        <end position="45"/>
    </location>
</feature>
<dbReference type="Gene3D" id="3.30.200.20">
    <property type="entry name" value="Phosphorylase Kinase, domain 1"/>
    <property type="match status" value="1"/>
</dbReference>
<protein>
    <submittedName>
        <fullName evidence="9">Serine/threonine protein kinase</fullName>
    </submittedName>
</protein>
<keyword evidence="7" id="KW-0812">Transmembrane</keyword>
<proteinExistence type="predicted"/>
<dbReference type="SUPFAM" id="SSF56112">
    <property type="entry name" value="Protein kinase-like (PK-like)"/>
    <property type="match status" value="1"/>
</dbReference>
<dbReference type="SMART" id="SM00220">
    <property type="entry name" value="S_TKc"/>
    <property type="match status" value="1"/>
</dbReference>
<keyword evidence="4 5" id="KW-0067">ATP-binding</keyword>
<keyword evidence="10" id="KW-1185">Reference proteome</keyword>
<dbReference type="Pfam" id="PF00069">
    <property type="entry name" value="Pkinase"/>
    <property type="match status" value="1"/>
</dbReference>
<keyword evidence="1" id="KW-0808">Transferase</keyword>
<feature type="binding site" evidence="5">
    <location>
        <position position="138"/>
    </location>
    <ligand>
        <name>ATP</name>
        <dbReference type="ChEBI" id="CHEBI:30616"/>
    </ligand>
</feature>
<dbReference type="GO" id="GO:0005524">
    <property type="term" value="F:ATP binding"/>
    <property type="evidence" value="ECO:0007669"/>
    <property type="project" value="UniProtKB-UniRule"/>
</dbReference>
<dbReference type="CDD" id="cd14014">
    <property type="entry name" value="STKc_PknB_like"/>
    <property type="match status" value="1"/>
</dbReference>
<dbReference type="GO" id="GO:0004674">
    <property type="term" value="F:protein serine/threonine kinase activity"/>
    <property type="evidence" value="ECO:0007669"/>
    <property type="project" value="UniProtKB-KW"/>
</dbReference>
<keyword evidence="9" id="KW-0723">Serine/threonine-protein kinase</keyword>
<keyword evidence="3 9" id="KW-0418">Kinase</keyword>
<evidence type="ECO:0000256" key="4">
    <source>
        <dbReference type="ARBA" id="ARBA00022840"/>
    </source>
</evidence>
<comment type="caution">
    <text evidence="9">The sequence shown here is derived from an EMBL/GenBank/DDBJ whole genome shotgun (WGS) entry which is preliminary data.</text>
</comment>
<evidence type="ECO:0000256" key="7">
    <source>
        <dbReference type="SAM" id="Phobius"/>
    </source>
</evidence>
<evidence type="ECO:0000259" key="8">
    <source>
        <dbReference type="PROSITE" id="PS50011"/>
    </source>
</evidence>
<dbReference type="InterPro" id="IPR017441">
    <property type="entry name" value="Protein_kinase_ATP_BS"/>
</dbReference>
<evidence type="ECO:0000313" key="9">
    <source>
        <dbReference type="EMBL" id="RFP62097.1"/>
    </source>
</evidence>
<dbReference type="PROSITE" id="PS00107">
    <property type="entry name" value="PROTEIN_KINASE_ATP"/>
    <property type="match status" value="1"/>
</dbReference>
<gene>
    <name evidence="9" type="ORF">D0Y53_03340</name>
</gene>
<feature type="region of interest" description="Disordered" evidence="6">
    <location>
        <begin position="1"/>
        <end position="56"/>
    </location>
</feature>
<keyword evidence="2 5" id="KW-0547">Nucleotide-binding</keyword>
<dbReference type="InterPro" id="IPR011009">
    <property type="entry name" value="Kinase-like_dom_sf"/>
</dbReference>
<dbReference type="PROSITE" id="PS50011">
    <property type="entry name" value="PROTEIN_KINASE_DOM"/>
    <property type="match status" value="1"/>
</dbReference>
<evidence type="ECO:0000256" key="2">
    <source>
        <dbReference type="ARBA" id="ARBA00022741"/>
    </source>
</evidence>
<keyword evidence="7" id="KW-1133">Transmembrane helix</keyword>
<keyword evidence="7" id="KW-0472">Membrane</keyword>
<dbReference type="AlphaFoldDB" id="A0A372DRN6"/>
<evidence type="ECO:0000256" key="6">
    <source>
        <dbReference type="SAM" id="MobiDB-lite"/>
    </source>
</evidence>
<reference evidence="9 10" key="1">
    <citation type="submission" date="2018-08" db="EMBL/GenBank/DDBJ databases">
        <title>Lysobacter weifangensis sp. nov., a new member of the family 'Xanthomonadaceae', isolated from soil in a farmland.</title>
        <authorList>
            <person name="Zhao H."/>
        </authorList>
    </citation>
    <scope>NUCLEOTIDE SEQUENCE [LARGE SCALE GENOMIC DNA]</scope>
    <source>
        <strain evidence="9 10">WF-2</strain>
    </source>
</reference>
<feature type="transmembrane region" description="Helical" evidence="7">
    <location>
        <begin position="397"/>
        <end position="419"/>
    </location>
</feature>
<organism evidence="9 10">
    <name type="scientific">Cognatiluteimonas weifangensis</name>
    <dbReference type="NCBI Taxonomy" id="2303539"/>
    <lineage>
        <taxon>Bacteria</taxon>
        <taxon>Pseudomonadati</taxon>
        <taxon>Pseudomonadota</taxon>
        <taxon>Gammaproteobacteria</taxon>
        <taxon>Lysobacterales</taxon>
        <taxon>Lysobacteraceae</taxon>
        <taxon>Cognatiluteimonas</taxon>
    </lineage>
</organism>